<protein>
    <submittedName>
        <fullName evidence="1">Uncharacterized protein</fullName>
    </submittedName>
</protein>
<dbReference type="EMBL" id="JANHOG010002004">
    <property type="protein sequence ID" value="KAJ3528643.1"/>
    <property type="molecule type" value="Genomic_DNA"/>
</dbReference>
<evidence type="ECO:0000313" key="2">
    <source>
        <dbReference type="Proteomes" id="UP001148662"/>
    </source>
</evidence>
<accession>A0ACC1RZ79</accession>
<dbReference type="Proteomes" id="UP001148662">
    <property type="component" value="Unassembled WGS sequence"/>
</dbReference>
<proteinExistence type="predicted"/>
<evidence type="ECO:0000313" key="1">
    <source>
        <dbReference type="EMBL" id="KAJ3528643.1"/>
    </source>
</evidence>
<reference evidence="1" key="1">
    <citation type="submission" date="2022-07" db="EMBL/GenBank/DDBJ databases">
        <title>Genome Sequence of Phlebia brevispora.</title>
        <authorList>
            <person name="Buettner E."/>
        </authorList>
    </citation>
    <scope>NUCLEOTIDE SEQUENCE</scope>
    <source>
        <strain evidence="1">MPL23</strain>
    </source>
</reference>
<organism evidence="1 2">
    <name type="scientific">Phlebia brevispora</name>
    <dbReference type="NCBI Taxonomy" id="194682"/>
    <lineage>
        <taxon>Eukaryota</taxon>
        <taxon>Fungi</taxon>
        <taxon>Dikarya</taxon>
        <taxon>Basidiomycota</taxon>
        <taxon>Agaricomycotina</taxon>
        <taxon>Agaricomycetes</taxon>
        <taxon>Polyporales</taxon>
        <taxon>Meruliaceae</taxon>
        <taxon>Phlebia</taxon>
    </lineage>
</organism>
<sequence>MFQSSLVPLFLPYLVAAQQDFTVPALWRGSTITTPFSGIREIVELVAESLTQVADPESGNPIAMRALATSDHLLGSELYLPRVVAALQATIPFLADDELLSCSDYSSFRTAWGLAALDAYNTYGSEFAEGLNYSVTVWNEVLPYQIQLEDAENKHFPLKNLSLPSQCNGTSLAGGVFTTNVTANNQIDALSQGGFLALSARLYDIFGEPKYADAASLAASFLQSQLYNNTVLLDSIDPTDCTITNTTDSFSQGWAIEGLSVFGTTNSTFSTFLRDLISTTVPFPGWTASDGIITEGNGDASTGDDTLKSVFIRGLYEAWMRMNASDPAANFTKSYIAVQFNALQDLAGTSSHIYSSQWTGPPPSQASLDGQAEALDVLNAALAITIPDQTSAPRKSRSKTPIIVGAVIGGVIFIVLALAAVLFWRRRRHIRESYVRTVMEATAVPFMDERMSTDAPLMSERKGGGVITADRPREPQEGTGGSTEESSTQQGAVANINMPSARTDENEVEDLTAVPALLNRLNRILARLPPGGVDDEDPPEYQG</sequence>
<comment type="caution">
    <text evidence="1">The sequence shown here is derived from an EMBL/GenBank/DDBJ whole genome shotgun (WGS) entry which is preliminary data.</text>
</comment>
<keyword evidence="2" id="KW-1185">Reference proteome</keyword>
<name>A0ACC1RZ79_9APHY</name>
<gene>
    <name evidence="1" type="ORF">NM688_g7968</name>
</gene>